<protein>
    <submittedName>
        <fullName evidence="2">Uncharacterized protein</fullName>
    </submittedName>
</protein>
<evidence type="ECO:0000313" key="3">
    <source>
        <dbReference type="Proteomes" id="UP001595961"/>
    </source>
</evidence>
<name>A0ABV9C5Y8_9GAMM</name>
<feature type="chain" id="PRO_5047106895" evidence="1">
    <location>
        <begin position="23"/>
        <end position="115"/>
    </location>
</feature>
<reference evidence="3" key="1">
    <citation type="journal article" date="2019" name="Int. J. Syst. Evol. Microbiol.">
        <title>The Global Catalogue of Microorganisms (GCM) 10K type strain sequencing project: providing services to taxonomists for standard genome sequencing and annotation.</title>
        <authorList>
            <consortium name="The Broad Institute Genomics Platform"/>
            <consortium name="The Broad Institute Genome Sequencing Center for Infectious Disease"/>
            <person name="Wu L."/>
            <person name="Ma J."/>
        </authorList>
    </citation>
    <scope>NUCLEOTIDE SEQUENCE [LARGE SCALE GENOMIC DNA]</scope>
    <source>
        <strain evidence="3">CCM 4481</strain>
    </source>
</reference>
<proteinExistence type="predicted"/>
<organism evidence="2 3">
    <name type="scientific">Dyella halodurans</name>
    <dbReference type="NCBI Taxonomy" id="1920171"/>
    <lineage>
        <taxon>Bacteria</taxon>
        <taxon>Pseudomonadati</taxon>
        <taxon>Pseudomonadota</taxon>
        <taxon>Gammaproteobacteria</taxon>
        <taxon>Lysobacterales</taxon>
        <taxon>Rhodanobacteraceae</taxon>
        <taxon>Dyella</taxon>
    </lineage>
</organism>
<gene>
    <name evidence="2" type="ORF">ACFO5W_16060</name>
</gene>
<dbReference type="Proteomes" id="UP001595961">
    <property type="component" value="Unassembled WGS sequence"/>
</dbReference>
<dbReference type="EMBL" id="JBHSGA010000018">
    <property type="protein sequence ID" value="MFC4528158.1"/>
    <property type="molecule type" value="Genomic_DNA"/>
</dbReference>
<dbReference type="RefSeq" id="WP_266148513.1">
    <property type="nucleotide sequence ID" value="NZ_CP064028.1"/>
</dbReference>
<keyword evidence="1" id="KW-0732">Signal</keyword>
<evidence type="ECO:0000313" key="2">
    <source>
        <dbReference type="EMBL" id="MFC4528158.1"/>
    </source>
</evidence>
<evidence type="ECO:0000256" key="1">
    <source>
        <dbReference type="SAM" id="SignalP"/>
    </source>
</evidence>
<accession>A0ABV9C5Y8</accession>
<keyword evidence="3" id="KW-1185">Reference proteome</keyword>
<feature type="signal peptide" evidence="1">
    <location>
        <begin position="1"/>
        <end position="22"/>
    </location>
</feature>
<sequence>MKRLMISTVVTLGFAWIGQVNAEVETYTINVNGHVVVGFVGATPAEVAQAQHLAKNWEAQRHLMLKPQSMKAVAIRQSPSGALTQAELCRAVSEAIQFPEPAVSLETTPDHRDDQ</sequence>
<comment type="caution">
    <text evidence="2">The sequence shown here is derived from an EMBL/GenBank/DDBJ whole genome shotgun (WGS) entry which is preliminary data.</text>
</comment>